<dbReference type="Gene3D" id="3.40.50.300">
    <property type="entry name" value="P-loop containing nucleotide triphosphate hydrolases"/>
    <property type="match status" value="1"/>
</dbReference>
<feature type="compositionally biased region" description="Basic and acidic residues" evidence="8">
    <location>
        <begin position="41"/>
        <end position="54"/>
    </location>
</feature>
<keyword evidence="11" id="KW-1185">Reference proteome</keyword>
<evidence type="ECO:0000256" key="5">
    <source>
        <dbReference type="ARBA" id="ARBA00022840"/>
    </source>
</evidence>
<evidence type="ECO:0000256" key="4">
    <source>
        <dbReference type="ARBA" id="ARBA00022763"/>
    </source>
</evidence>
<dbReference type="Pfam" id="PF25812">
    <property type="entry name" value="RAD24_helical"/>
    <property type="match status" value="1"/>
</dbReference>
<dbReference type="InterPro" id="IPR027417">
    <property type="entry name" value="P-loop_NTPase"/>
</dbReference>
<dbReference type="GO" id="GO:0033314">
    <property type="term" value="P:mitotic DNA replication checkpoint signaling"/>
    <property type="evidence" value="ECO:0007669"/>
    <property type="project" value="TreeGrafter"/>
</dbReference>
<proteinExistence type="inferred from homology"/>
<dbReference type="GO" id="GO:0000077">
    <property type="term" value="P:DNA damage checkpoint signaling"/>
    <property type="evidence" value="ECO:0007669"/>
    <property type="project" value="TreeGrafter"/>
</dbReference>
<dbReference type="EMBL" id="BDGI01000116">
    <property type="protein sequence ID" value="GAV29391.1"/>
    <property type="molecule type" value="Genomic_DNA"/>
</dbReference>
<feature type="compositionally biased region" description="Acidic residues" evidence="8">
    <location>
        <begin position="629"/>
        <end position="639"/>
    </location>
</feature>
<dbReference type="GO" id="GO:0005634">
    <property type="term" value="C:nucleus"/>
    <property type="evidence" value="ECO:0007669"/>
    <property type="project" value="UniProtKB-SubCell"/>
</dbReference>
<evidence type="ECO:0000256" key="7">
    <source>
        <dbReference type="ARBA" id="ARBA00023306"/>
    </source>
</evidence>
<dbReference type="InterPro" id="IPR004582">
    <property type="entry name" value="Checkpoint_prot_Rad17_Rad24"/>
</dbReference>
<keyword evidence="5" id="KW-0067">ATP-binding</keyword>
<evidence type="ECO:0000256" key="2">
    <source>
        <dbReference type="ARBA" id="ARBA00006168"/>
    </source>
</evidence>
<name>A0A1Q2YIT8_9ASCO</name>
<accession>A0A1Q2YIT8</accession>
<comment type="subcellular location">
    <subcellularLocation>
        <location evidence="1">Nucleus</location>
    </subcellularLocation>
</comment>
<dbReference type="GO" id="GO:0003682">
    <property type="term" value="F:chromatin binding"/>
    <property type="evidence" value="ECO:0007669"/>
    <property type="project" value="TreeGrafter"/>
</dbReference>
<reference evidence="10 11" key="1">
    <citation type="submission" date="2016-08" db="EMBL/GenBank/DDBJ databases">
        <title>Whole genome shotgun sequence of Pichia membranifaciens KS47-1.</title>
        <authorList>
            <person name="Konishi M."/>
            <person name="Ishida M."/>
            <person name="Arakawa T."/>
            <person name="Kato Y."/>
            <person name="Horiuchi J."/>
        </authorList>
    </citation>
    <scope>NUCLEOTIDE SEQUENCE [LARGE SCALE GENOMIC DNA]</scope>
    <source>
        <strain evidence="10 11">KS47-1</strain>
    </source>
</reference>
<evidence type="ECO:0000256" key="6">
    <source>
        <dbReference type="ARBA" id="ARBA00023242"/>
    </source>
</evidence>
<dbReference type="GO" id="GO:0006281">
    <property type="term" value="P:DNA repair"/>
    <property type="evidence" value="ECO:0007669"/>
    <property type="project" value="InterPro"/>
</dbReference>
<comment type="caution">
    <text evidence="10">The sequence shown here is derived from an EMBL/GenBank/DDBJ whole genome shotgun (WGS) entry which is preliminary data.</text>
</comment>
<keyword evidence="4" id="KW-0227">DNA damage</keyword>
<evidence type="ECO:0000256" key="8">
    <source>
        <dbReference type="SAM" id="MobiDB-lite"/>
    </source>
</evidence>
<feature type="compositionally biased region" description="Acidic residues" evidence="8">
    <location>
        <begin position="687"/>
        <end position="701"/>
    </location>
</feature>
<feature type="compositionally biased region" description="Polar residues" evidence="8">
    <location>
        <begin position="1"/>
        <end position="21"/>
    </location>
</feature>
<dbReference type="AlphaFoldDB" id="A0A1Q2YIT8"/>
<keyword evidence="7" id="KW-0131">Cell cycle</keyword>
<dbReference type="GO" id="GO:0005524">
    <property type="term" value="F:ATP binding"/>
    <property type="evidence" value="ECO:0007669"/>
    <property type="project" value="UniProtKB-KW"/>
</dbReference>
<dbReference type="Pfam" id="PF03215">
    <property type="entry name" value="Rad17"/>
    <property type="match status" value="1"/>
</dbReference>
<protein>
    <recommendedName>
        <fullName evidence="9">Checkpoint protein RAD24-like helical bundle domain-containing protein</fullName>
    </recommendedName>
</protein>
<organism evidence="10 11">
    <name type="scientific">Pichia membranifaciens</name>
    <dbReference type="NCBI Taxonomy" id="4926"/>
    <lineage>
        <taxon>Eukaryota</taxon>
        <taxon>Fungi</taxon>
        <taxon>Dikarya</taxon>
        <taxon>Ascomycota</taxon>
        <taxon>Saccharomycotina</taxon>
        <taxon>Pichiomycetes</taxon>
        <taxon>Pichiales</taxon>
        <taxon>Pichiaceae</taxon>
        <taxon>Pichia</taxon>
    </lineage>
</organism>
<dbReference type="GO" id="GO:0003689">
    <property type="term" value="F:DNA clamp loader activity"/>
    <property type="evidence" value="ECO:0007669"/>
    <property type="project" value="TreeGrafter"/>
</dbReference>
<gene>
    <name evidence="10" type="ORF">PMKS-002891</name>
</gene>
<evidence type="ECO:0000256" key="3">
    <source>
        <dbReference type="ARBA" id="ARBA00022741"/>
    </source>
</evidence>
<dbReference type="SUPFAM" id="SSF52540">
    <property type="entry name" value="P-loop containing nucleoside triphosphate hydrolases"/>
    <property type="match status" value="1"/>
</dbReference>
<comment type="similarity">
    <text evidence="2">Belongs to the rad17/RAD24 family.</text>
</comment>
<evidence type="ECO:0000256" key="1">
    <source>
        <dbReference type="ARBA" id="ARBA00004123"/>
    </source>
</evidence>
<evidence type="ECO:0000313" key="11">
    <source>
        <dbReference type="Proteomes" id="UP000186136"/>
    </source>
</evidence>
<dbReference type="InterPro" id="IPR057927">
    <property type="entry name" value="RAD24-like_helical"/>
</dbReference>
<dbReference type="Proteomes" id="UP000186136">
    <property type="component" value="Unassembled WGS sequence"/>
</dbReference>
<dbReference type="OrthoDB" id="10265971at2759"/>
<feature type="region of interest" description="Disordered" evidence="8">
    <location>
        <begin position="1"/>
        <end position="54"/>
    </location>
</feature>
<evidence type="ECO:0000259" key="9">
    <source>
        <dbReference type="Pfam" id="PF25812"/>
    </source>
</evidence>
<feature type="region of interest" description="Disordered" evidence="8">
    <location>
        <begin position="622"/>
        <end position="730"/>
    </location>
</feature>
<keyword evidence="6" id="KW-0539">Nucleus</keyword>
<feature type="domain" description="Checkpoint protein RAD24-like helical bundle" evidence="9">
    <location>
        <begin position="391"/>
        <end position="544"/>
    </location>
</feature>
<sequence>MTTLNEELTIQSINSSSSEIATDNEESGYMDCKSKNNPVDRYLDSQTKRRPATEEKRLLVETVFSGRKRDIDPRAKEEKNALETKRRKIDEVRGIQKTKNRDIWVNETRPVSIEELCIHKRKLEDLNKEINELVFSRTDNKVLIVSGPSGSGKSTSVKLMANLAMKSKIELLKKQVVGSEISDTFGTSIGSPDDFIVDFNILKDSHSGNSSVTYFGEFLNQCKMLTGFNEKCVVIEELPNIFHKETHVAFQKAITSWLDLNSTFQLPPLIICITEYDIENDLNWSNGTSFTIDNTVKVETVLGYKLMQYENNGWRRVRFNKVAKTFLKKALNRALTLEKIKSNKLIELQIERLSSLGDLRNAINTLEFWFKFQYEGDEPIDYDEDSIDGKETGLDIFHSIGKIIYGTKHEKEEFEDFRKRHNIKINTTQVESDVVTVDNVSSEVMSHLIRFNLCCLENYSLIDPPMCDDLTRLMDILSLSDDMVKRSEGYGNSSVLQNTSFYNCFGLRIYCQSLKRQSQSNQSRSNSHGKKRVIFSRDSKLRKKLHSIQDEISAYQKIRQKRMLSAKTYAHLNQLETVLIDGFYQSSILSSYKYKYQSYLKGQNILKMERIGGKFTNSITADDEFKADNEDENEEDEYGGEQKRASDQVPGAGPDSLDDEYFGVKSLGAADSFEATDGAEDYSGGEIDSDPIEEDSDEEDSGDKLGCGRNEENGDDDFFSDDSAVVNELF</sequence>
<evidence type="ECO:0000313" key="10">
    <source>
        <dbReference type="EMBL" id="GAV29391.1"/>
    </source>
</evidence>
<dbReference type="PANTHER" id="PTHR12172">
    <property type="entry name" value="CELL CYCLE CHECKPOINT PROTEIN RAD17"/>
    <property type="match status" value="1"/>
</dbReference>
<keyword evidence="3" id="KW-0547">Nucleotide-binding</keyword>
<dbReference type="PANTHER" id="PTHR12172:SF0">
    <property type="entry name" value="CELL CYCLE CHECKPOINT PROTEIN RAD17"/>
    <property type="match status" value="1"/>
</dbReference>